<sequence length="96" mass="11388">MAKCKSFGCKQESHPDPESCGFCGDCWRGREEHTEYEKRWYGYWNLRGKNHTPVWIRCPSCNALTRVKDKDNYNAECARCDHFWGWKMTLICKSSK</sequence>
<reference evidence="1" key="1">
    <citation type="journal article" date="2015" name="Nature">
        <title>Complex archaea that bridge the gap between prokaryotes and eukaryotes.</title>
        <authorList>
            <person name="Spang A."/>
            <person name="Saw J.H."/>
            <person name="Jorgensen S.L."/>
            <person name="Zaremba-Niedzwiedzka K."/>
            <person name="Martijn J."/>
            <person name="Lind A.E."/>
            <person name="van Eijk R."/>
            <person name="Schleper C."/>
            <person name="Guy L."/>
            <person name="Ettema T.J."/>
        </authorList>
    </citation>
    <scope>NUCLEOTIDE SEQUENCE</scope>
</reference>
<dbReference type="EMBL" id="LAZR01014727">
    <property type="protein sequence ID" value="KKM16199.1"/>
    <property type="molecule type" value="Genomic_DNA"/>
</dbReference>
<evidence type="ECO:0000313" key="1">
    <source>
        <dbReference type="EMBL" id="KKM16199.1"/>
    </source>
</evidence>
<protein>
    <submittedName>
        <fullName evidence="1">Uncharacterized protein</fullName>
    </submittedName>
</protein>
<name>A0A0F9I944_9ZZZZ</name>
<organism evidence="1">
    <name type="scientific">marine sediment metagenome</name>
    <dbReference type="NCBI Taxonomy" id="412755"/>
    <lineage>
        <taxon>unclassified sequences</taxon>
        <taxon>metagenomes</taxon>
        <taxon>ecological metagenomes</taxon>
    </lineage>
</organism>
<proteinExistence type="predicted"/>
<gene>
    <name evidence="1" type="ORF">LCGC14_1688250</name>
</gene>
<accession>A0A0F9I944</accession>
<dbReference type="AlphaFoldDB" id="A0A0F9I944"/>
<comment type="caution">
    <text evidence="1">The sequence shown here is derived from an EMBL/GenBank/DDBJ whole genome shotgun (WGS) entry which is preliminary data.</text>
</comment>